<reference evidence="3 4" key="1">
    <citation type="submission" date="2022-04" db="EMBL/GenBank/DDBJ databases">
        <title>Chromosome-level reference genomes for two strains of Caenorhabditis briggsae: an improved platform for comparative genomics.</title>
        <authorList>
            <person name="Stevens L."/>
            <person name="Andersen E."/>
        </authorList>
    </citation>
    <scope>NUCLEOTIDE SEQUENCE [LARGE SCALE GENOMIC DNA]</scope>
    <source>
        <strain evidence="3">VX34</strain>
        <tissue evidence="3">Whole-organism</tissue>
    </source>
</reference>
<feature type="transmembrane region" description="Helical" evidence="2">
    <location>
        <begin position="12"/>
        <end position="31"/>
    </location>
</feature>
<keyword evidence="2" id="KW-0472">Membrane</keyword>
<proteinExistence type="predicted"/>
<organism evidence="3 4">
    <name type="scientific">Caenorhabditis briggsae</name>
    <dbReference type="NCBI Taxonomy" id="6238"/>
    <lineage>
        <taxon>Eukaryota</taxon>
        <taxon>Metazoa</taxon>
        <taxon>Ecdysozoa</taxon>
        <taxon>Nematoda</taxon>
        <taxon>Chromadorea</taxon>
        <taxon>Rhabditida</taxon>
        <taxon>Rhabditina</taxon>
        <taxon>Rhabditomorpha</taxon>
        <taxon>Rhabditoidea</taxon>
        <taxon>Rhabditidae</taxon>
        <taxon>Peloderinae</taxon>
        <taxon>Caenorhabditis</taxon>
    </lineage>
</organism>
<dbReference type="AlphaFoldDB" id="A0AAE9E4J3"/>
<accession>A0AAE9E4J3</accession>
<evidence type="ECO:0000313" key="3">
    <source>
        <dbReference type="EMBL" id="UMM15008.1"/>
    </source>
</evidence>
<dbReference type="InterPro" id="IPR009564">
    <property type="entry name" value="DUF1179"/>
</dbReference>
<feature type="region of interest" description="Disordered" evidence="1">
    <location>
        <begin position="40"/>
        <end position="117"/>
    </location>
</feature>
<name>A0AAE9E4J3_CAEBR</name>
<keyword evidence="2" id="KW-0812">Transmembrane</keyword>
<dbReference type="Proteomes" id="UP000829354">
    <property type="component" value="Chromosome I"/>
</dbReference>
<evidence type="ECO:0000256" key="1">
    <source>
        <dbReference type="SAM" id="MobiDB-lite"/>
    </source>
</evidence>
<keyword evidence="2" id="KW-1133">Transmembrane helix</keyword>
<dbReference type="Pfam" id="PF06678">
    <property type="entry name" value="DUF1179"/>
    <property type="match status" value="1"/>
</dbReference>
<evidence type="ECO:0000313" key="4">
    <source>
        <dbReference type="Proteomes" id="UP000829354"/>
    </source>
</evidence>
<keyword evidence="4" id="KW-1185">Reference proteome</keyword>
<feature type="compositionally biased region" description="Pro residues" evidence="1">
    <location>
        <begin position="48"/>
        <end position="57"/>
    </location>
</feature>
<gene>
    <name evidence="3" type="ORF">L5515_002605</name>
</gene>
<sequence length="117" mass="12695">MILSIENLINIVTFSGPHLFLLLILPIAAYCQSKKKFEADGRADLIPRKPPIPAPTPPKDDNNSVSSIQAAPHVQNPPAYTPVERSTAVEEDTLANVKSLPPEKSNAPTSGKMKKKK</sequence>
<evidence type="ECO:0000256" key="2">
    <source>
        <dbReference type="SAM" id="Phobius"/>
    </source>
</evidence>
<dbReference type="EMBL" id="CP092620">
    <property type="protein sequence ID" value="UMM15008.1"/>
    <property type="molecule type" value="Genomic_DNA"/>
</dbReference>
<protein>
    <submittedName>
        <fullName evidence="3">Uncharacterized protein</fullName>
    </submittedName>
</protein>